<organism evidence="1 2">
    <name type="scientific">Clostridium perfringens</name>
    <dbReference type="NCBI Taxonomy" id="1502"/>
    <lineage>
        <taxon>Bacteria</taxon>
        <taxon>Bacillati</taxon>
        <taxon>Bacillota</taxon>
        <taxon>Clostridia</taxon>
        <taxon>Eubacteriales</taxon>
        <taxon>Clostridiaceae</taxon>
        <taxon>Clostridium</taxon>
    </lineage>
</organism>
<evidence type="ECO:0000313" key="2">
    <source>
        <dbReference type="Proteomes" id="UP001222958"/>
    </source>
</evidence>
<proteinExistence type="predicted"/>
<accession>A0AAP4A899</accession>
<name>A0AAP4A899_CLOPF</name>
<evidence type="ECO:0000313" key="1">
    <source>
        <dbReference type="EMBL" id="MDH2334589.1"/>
    </source>
</evidence>
<dbReference type="AlphaFoldDB" id="A0AAP4A899"/>
<dbReference type="RefSeq" id="WP_279856535.1">
    <property type="nucleotide sequence ID" value="NZ_JARVUX010000001.1"/>
</dbReference>
<dbReference type="EMBL" id="JARVUX010000001">
    <property type="protein sequence ID" value="MDH2334589.1"/>
    <property type="molecule type" value="Genomic_DNA"/>
</dbReference>
<gene>
    <name evidence="1" type="ORF">QDQ28_00145</name>
</gene>
<reference evidence="1" key="1">
    <citation type="submission" date="2023-04" db="EMBL/GenBank/DDBJ databases">
        <title>Epidemiological investigation of Clostridium perfringens isolated from cattle.</title>
        <authorList>
            <person name="Tian R."/>
        </authorList>
    </citation>
    <scope>NUCLEOTIDE SEQUENCE</scope>
    <source>
        <strain evidence="1">ZWCP172</strain>
    </source>
</reference>
<dbReference type="Proteomes" id="UP001222958">
    <property type="component" value="Unassembled WGS sequence"/>
</dbReference>
<protein>
    <submittedName>
        <fullName evidence="1">Uncharacterized protein</fullName>
    </submittedName>
</protein>
<sequence>MLKDEFVKKLNGLSKESLIKYLSSTNFYNERDLIFKECSEYEIFKLNREMLEILSRKSELISNKNNSIDKVEKEFNKLGIKFNKLCKKFDNLKKEYESITI</sequence>
<comment type="caution">
    <text evidence="1">The sequence shown here is derived from an EMBL/GenBank/DDBJ whole genome shotgun (WGS) entry which is preliminary data.</text>
</comment>